<gene>
    <name evidence="2" type="ORF">IAC85_02325</name>
</gene>
<evidence type="ECO:0000313" key="3">
    <source>
        <dbReference type="Proteomes" id="UP000886725"/>
    </source>
</evidence>
<dbReference type="EMBL" id="DVFU01000048">
    <property type="protein sequence ID" value="HIQ64554.1"/>
    <property type="molecule type" value="Genomic_DNA"/>
</dbReference>
<feature type="compositionally biased region" description="Pro residues" evidence="1">
    <location>
        <begin position="202"/>
        <end position="212"/>
    </location>
</feature>
<name>A0A9D0YZA0_9FIRM</name>
<organism evidence="2 3">
    <name type="scientific">Candidatus Faecenecus gallistercoris</name>
    <dbReference type="NCBI Taxonomy" id="2840793"/>
    <lineage>
        <taxon>Bacteria</taxon>
        <taxon>Bacillati</taxon>
        <taxon>Bacillota</taxon>
        <taxon>Bacillota incertae sedis</taxon>
        <taxon>Candidatus Faecenecus</taxon>
    </lineage>
</organism>
<proteinExistence type="predicted"/>
<dbReference type="AlphaFoldDB" id="A0A9D0YZA0"/>
<feature type="compositionally biased region" description="Low complexity" evidence="1">
    <location>
        <begin position="223"/>
        <end position="236"/>
    </location>
</feature>
<protein>
    <submittedName>
        <fullName evidence="2">Uncharacterized protein</fullName>
    </submittedName>
</protein>
<feature type="region of interest" description="Disordered" evidence="1">
    <location>
        <begin position="187"/>
        <end position="236"/>
    </location>
</feature>
<evidence type="ECO:0000313" key="2">
    <source>
        <dbReference type="EMBL" id="HIQ64554.1"/>
    </source>
</evidence>
<dbReference type="Proteomes" id="UP000886725">
    <property type="component" value="Unassembled WGS sequence"/>
</dbReference>
<accession>A0A9D0YZA0</accession>
<reference evidence="2" key="2">
    <citation type="journal article" date="2021" name="PeerJ">
        <title>Extensive microbial diversity within the chicken gut microbiome revealed by metagenomics and culture.</title>
        <authorList>
            <person name="Gilroy R."/>
            <person name="Ravi A."/>
            <person name="Getino M."/>
            <person name="Pursley I."/>
            <person name="Horton D.L."/>
            <person name="Alikhan N.F."/>
            <person name="Baker D."/>
            <person name="Gharbi K."/>
            <person name="Hall N."/>
            <person name="Watson M."/>
            <person name="Adriaenssens E.M."/>
            <person name="Foster-Nyarko E."/>
            <person name="Jarju S."/>
            <person name="Secka A."/>
            <person name="Antonio M."/>
            <person name="Oren A."/>
            <person name="Chaudhuri R.R."/>
            <person name="La Ragione R."/>
            <person name="Hildebrand F."/>
            <person name="Pallen M.J."/>
        </authorList>
    </citation>
    <scope>NUCLEOTIDE SEQUENCE</scope>
    <source>
        <strain evidence="2">CHK165-10780</strain>
    </source>
</reference>
<reference evidence="2" key="1">
    <citation type="submission" date="2020-10" db="EMBL/GenBank/DDBJ databases">
        <authorList>
            <person name="Gilroy R."/>
        </authorList>
    </citation>
    <scope>NUCLEOTIDE SEQUENCE</scope>
    <source>
        <strain evidence="2">CHK165-10780</strain>
    </source>
</reference>
<evidence type="ECO:0000256" key="1">
    <source>
        <dbReference type="SAM" id="MobiDB-lite"/>
    </source>
</evidence>
<sequence>MGREEERYHVSSGSYFYNNENQLIHLSNSSGEITKHWTGTYYLIDDAETKYNLGNTSVIYDPTDYKIYLFGDNYQVYQDTTIEKHSKITEIVRNVGASFYKLEDRKYLVVAPVITDENGTETFDSFLLVELDKNGNATLLNHEVQKRTLHAMTIVTNEYKFDIANEKLYWGESEIDLKKVGGSSNEYKEVVKEEQPTEPTTTPTPAPTPTPNYPQIDISDFPSNSGSSGSNSQNQNTQDKLIKFTRLKEVNPSITYVDVSYQVFDPKNEYIAVYLTVTPSTSNEEERKIQINKEESGYRILGLSKNQEYTITLSYTVADELSSAPIETVQDVVRVKTKEPTLQLNVSRISSNRITYVFRQDSSYQLDHAEIALYVDGVLKDTQTVDLNQALSETGFVSTFTHDGLGQEFELRLTNTSYNGEAVDLPLYTKYRNR</sequence>
<comment type="caution">
    <text evidence="2">The sequence shown here is derived from an EMBL/GenBank/DDBJ whole genome shotgun (WGS) entry which is preliminary data.</text>
</comment>